<keyword evidence="10 16" id="KW-0378">Hydrolase</keyword>
<evidence type="ECO:0000256" key="1">
    <source>
        <dbReference type="ARBA" id="ARBA00001936"/>
    </source>
</evidence>
<sequence length="427" mass="47847">MLKCNHNQKFQDSLQPQQRQRKQEYLHQYGLEEVSHLTNNRTLSYVLMGAFLEKPKTEKVVNVGEGNGLRYAISSMQGWRLEMEDAHVAKSELPSPFQYWSYFGVFDGHAGSRVSELCAAKLLDAILNTEEFQKLSFDKELDTSLVKKGIINGFLSFDRDLASDDSDEKSGSTAVIAFVTPTHIIMANCGDSRAILIRDNKTFLATQDHKPYNPIESRRISEAGGKVMLSRVNGSLAVSRSLGDFEYKQVLNRGATEQLVSPEPDIFIVERRKEFDQVLLLACDGIWDVFENDTLTTYVLHRLCCLPSLADVCSEILDTSLHKGSRDNMSVLLVALDAAPTVNPEAVCKEMELDTSLNNMIVDIINSAGEDANFLNVDYVASAVKSMNLPNYPPGGFNTKRAYVENFFNTHFRQNKVFAKTQLDAQS</sequence>
<dbReference type="InterPro" id="IPR036580">
    <property type="entry name" value="PP2C_C_sf"/>
</dbReference>
<gene>
    <name evidence="18" type="primary">PPM1A_1</name>
    <name evidence="18" type="ORF">MS3_00006483</name>
</gene>
<reference evidence="18" key="2">
    <citation type="journal article" date="2019" name="Gigascience">
        <title>High-quality Schistosoma haematobium genome achieved by single-molecule and long-range sequencing.</title>
        <authorList>
            <person name="Stroehlein A.J."/>
            <person name="Korhonen P.K."/>
            <person name="Chong T.M."/>
            <person name="Lim Y.L."/>
            <person name="Chan K.G."/>
            <person name="Webster B."/>
            <person name="Rollinson D."/>
            <person name="Brindley P.J."/>
            <person name="Gasser R.B."/>
            <person name="Young N.D."/>
        </authorList>
    </citation>
    <scope>NUCLEOTIDE SEQUENCE</scope>
</reference>
<protein>
    <submittedName>
        <fullName evidence="18">Protein phosphatase 1A</fullName>
    </submittedName>
</protein>
<comment type="cofactor">
    <cofactor evidence="1">
        <name>Mn(2+)</name>
        <dbReference type="ChEBI" id="CHEBI:29035"/>
    </cofactor>
</comment>
<evidence type="ECO:0000256" key="14">
    <source>
        <dbReference type="ARBA" id="ARBA00023211"/>
    </source>
</evidence>
<dbReference type="SMART" id="SM00332">
    <property type="entry name" value="PP2Cc"/>
    <property type="match status" value="1"/>
</dbReference>
<feature type="domain" description="PPM-type phosphatase" evidence="17">
    <location>
        <begin position="70"/>
        <end position="336"/>
    </location>
</feature>
<keyword evidence="6" id="KW-0963">Cytoplasm</keyword>
<evidence type="ECO:0000313" key="19">
    <source>
        <dbReference type="Proteomes" id="UP000471633"/>
    </source>
</evidence>
<name>A0A6A5D9V8_SCHHA</name>
<dbReference type="Pfam" id="PF07830">
    <property type="entry name" value="PP2C_C"/>
    <property type="match status" value="1"/>
</dbReference>
<evidence type="ECO:0000256" key="8">
    <source>
        <dbReference type="ARBA" id="ARBA00022707"/>
    </source>
</evidence>
<keyword evidence="13" id="KW-0472">Membrane</keyword>
<dbReference type="Gene3D" id="3.60.40.10">
    <property type="entry name" value="PPM-type phosphatase domain"/>
    <property type="match status" value="1"/>
</dbReference>
<dbReference type="GO" id="GO:0005829">
    <property type="term" value="C:cytosol"/>
    <property type="evidence" value="ECO:0007669"/>
    <property type="project" value="UniProtKB-SubCell"/>
</dbReference>
<comment type="cofactor">
    <cofactor evidence="2">
        <name>Mg(2+)</name>
        <dbReference type="ChEBI" id="CHEBI:18420"/>
    </cofactor>
</comment>
<keyword evidence="11" id="KW-0460">Magnesium</keyword>
<evidence type="ECO:0000259" key="17">
    <source>
        <dbReference type="PROSITE" id="PS51746"/>
    </source>
</evidence>
<dbReference type="RefSeq" id="XP_035588012.1">
    <property type="nucleotide sequence ID" value="XM_035730508.2"/>
</dbReference>
<dbReference type="Pfam" id="PF00481">
    <property type="entry name" value="PP2C"/>
    <property type="match status" value="1"/>
</dbReference>
<evidence type="ECO:0000256" key="3">
    <source>
        <dbReference type="ARBA" id="ARBA00004514"/>
    </source>
</evidence>
<comment type="subcellular location">
    <subcellularLocation>
        <location evidence="3">Cytoplasm</location>
        <location evidence="3">Cytosol</location>
    </subcellularLocation>
    <subcellularLocation>
        <location evidence="4">Membrane</location>
        <topology evidence="4">Lipid-anchor</topology>
    </subcellularLocation>
</comment>
<evidence type="ECO:0000256" key="15">
    <source>
        <dbReference type="ARBA" id="ARBA00023288"/>
    </source>
</evidence>
<evidence type="ECO:0000256" key="6">
    <source>
        <dbReference type="ARBA" id="ARBA00022490"/>
    </source>
</evidence>
<evidence type="ECO:0000256" key="11">
    <source>
        <dbReference type="ARBA" id="ARBA00022842"/>
    </source>
</evidence>
<evidence type="ECO:0000256" key="4">
    <source>
        <dbReference type="ARBA" id="ARBA00004635"/>
    </source>
</evidence>
<dbReference type="PROSITE" id="PS51746">
    <property type="entry name" value="PPM_2"/>
    <property type="match status" value="1"/>
</dbReference>
<dbReference type="InterPro" id="IPR036457">
    <property type="entry name" value="PPM-type-like_dom_sf"/>
</dbReference>
<keyword evidence="14" id="KW-0464">Manganese</keyword>
<dbReference type="SUPFAM" id="SSF81606">
    <property type="entry name" value="PP2C-like"/>
    <property type="match status" value="1"/>
</dbReference>
<evidence type="ECO:0000256" key="5">
    <source>
        <dbReference type="ARBA" id="ARBA00006702"/>
    </source>
</evidence>
<dbReference type="InterPro" id="IPR015655">
    <property type="entry name" value="PP2C"/>
</dbReference>
<dbReference type="InterPro" id="IPR012911">
    <property type="entry name" value="PP2C_C"/>
</dbReference>
<evidence type="ECO:0000256" key="2">
    <source>
        <dbReference type="ARBA" id="ARBA00001946"/>
    </source>
</evidence>
<keyword evidence="19" id="KW-1185">Reference proteome</keyword>
<reference evidence="18" key="3">
    <citation type="submission" date="2021-06" db="EMBL/GenBank/DDBJ databases">
        <title>Chromosome-level genome assembly for S. haematobium.</title>
        <authorList>
            <person name="Stroehlein A.J."/>
        </authorList>
    </citation>
    <scope>NUCLEOTIDE SEQUENCE</scope>
</reference>
<dbReference type="PROSITE" id="PS01032">
    <property type="entry name" value="PPM_1"/>
    <property type="match status" value="1"/>
</dbReference>
<evidence type="ECO:0000256" key="7">
    <source>
        <dbReference type="ARBA" id="ARBA00022553"/>
    </source>
</evidence>
<dbReference type="GO" id="GO:0000287">
    <property type="term" value="F:magnesium ion binding"/>
    <property type="evidence" value="ECO:0007669"/>
    <property type="project" value="InterPro"/>
</dbReference>
<evidence type="ECO:0000256" key="13">
    <source>
        <dbReference type="ARBA" id="ARBA00023136"/>
    </source>
</evidence>
<dbReference type="InterPro" id="IPR001932">
    <property type="entry name" value="PPM-type_phosphatase-like_dom"/>
</dbReference>
<keyword evidence="8" id="KW-0519">Myristate</keyword>
<dbReference type="GO" id="GO:0004722">
    <property type="term" value="F:protein serine/threonine phosphatase activity"/>
    <property type="evidence" value="ECO:0007669"/>
    <property type="project" value="InterPro"/>
</dbReference>
<dbReference type="InterPro" id="IPR000222">
    <property type="entry name" value="PP2C_BS"/>
</dbReference>
<dbReference type="AlphaFoldDB" id="A0A6A5D9V8"/>
<evidence type="ECO:0000256" key="10">
    <source>
        <dbReference type="ARBA" id="ARBA00022801"/>
    </source>
</evidence>
<dbReference type="GO" id="GO:0030145">
    <property type="term" value="F:manganese ion binding"/>
    <property type="evidence" value="ECO:0007669"/>
    <property type="project" value="InterPro"/>
</dbReference>
<dbReference type="CTD" id="24595666"/>
<dbReference type="SUPFAM" id="SSF81601">
    <property type="entry name" value="Protein serine/threonine phosphatase 2C, C-terminal domain"/>
    <property type="match status" value="1"/>
</dbReference>
<dbReference type="EMBL" id="AMPZ03000001">
    <property type="protein sequence ID" value="KAH9594494.1"/>
    <property type="molecule type" value="Genomic_DNA"/>
</dbReference>
<dbReference type="GeneID" id="24595666"/>
<keyword evidence="9" id="KW-0479">Metal-binding</keyword>
<dbReference type="Gene3D" id="1.10.10.430">
    <property type="entry name" value="Phosphatase 2C, C-terminal domain suprefamily"/>
    <property type="match status" value="1"/>
</dbReference>
<evidence type="ECO:0000256" key="12">
    <source>
        <dbReference type="ARBA" id="ARBA00022912"/>
    </source>
</evidence>
<evidence type="ECO:0000256" key="16">
    <source>
        <dbReference type="RuleBase" id="RU003465"/>
    </source>
</evidence>
<dbReference type="KEGG" id="shx:MS3_00006483"/>
<comment type="similarity">
    <text evidence="5 16">Belongs to the PP2C family.</text>
</comment>
<dbReference type="GO" id="GO:0016020">
    <property type="term" value="C:membrane"/>
    <property type="evidence" value="ECO:0007669"/>
    <property type="project" value="UniProtKB-SubCell"/>
</dbReference>
<dbReference type="FunFam" id="3.60.40.10:FF:000001">
    <property type="entry name" value="protein phosphatase 1B isoform X1"/>
    <property type="match status" value="1"/>
</dbReference>
<keyword evidence="7" id="KW-0597">Phosphoprotein</keyword>
<dbReference type="CDD" id="cd00143">
    <property type="entry name" value="PP2Cc"/>
    <property type="match status" value="1"/>
</dbReference>
<dbReference type="Proteomes" id="UP000471633">
    <property type="component" value="Unassembled WGS sequence"/>
</dbReference>
<accession>A0A6A5D9V8</accession>
<reference evidence="18" key="1">
    <citation type="journal article" date="2012" name="Nat. Genet.">
        <title>Whole-genome sequence of Schistosoma haematobium.</title>
        <authorList>
            <person name="Young N.D."/>
            <person name="Jex A.R."/>
            <person name="Li B."/>
            <person name="Liu S."/>
            <person name="Yang L."/>
            <person name="Xiong Z."/>
            <person name="Li Y."/>
            <person name="Cantacessi C."/>
            <person name="Hall R.S."/>
            <person name="Xu X."/>
            <person name="Chen F."/>
            <person name="Wu X."/>
            <person name="Zerlotini A."/>
            <person name="Oliveira G."/>
            <person name="Hofmann A."/>
            <person name="Zhang G."/>
            <person name="Fang X."/>
            <person name="Kang Y."/>
            <person name="Campbell B.E."/>
            <person name="Loukas A."/>
            <person name="Ranganathan S."/>
            <person name="Rollinson D."/>
            <person name="Rinaldi G."/>
            <person name="Brindley P.J."/>
            <person name="Yang H."/>
            <person name="Wang J."/>
            <person name="Wang J."/>
            <person name="Gasser R.B."/>
        </authorList>
    </citation>
    <scope>NUCLEOTIDE SEQUENCE</scope>
</reference>
<reference evidence="18" key="4">
    <citation type="journal article" date="2022" name="PLoS Pathog.">
        <title>Chromosome-level genome of Schistosoma haematobium underpins genome-wide explorations of molecular variation.</title>
        <authorList>
            <person name="Stroehlein A.J."/>
            <person name="Korhonen P.K."/>
            <person name="Lee V.V."/>
            <person name="Ralph S.A."/>
            <person name="Mentink-Kane M."/>
            <person name="You H."/>
            <person name="McManus D.P."/>
            <person name="Tchuente L.T."/>
            <person name="Stothard J.R."/>
            <person name="Kaur P."/>
            <person name="Dudchenko O."/>
            <person name="Aiden E.L."/>
            <person name="Yang B."/>
            <person name="Yang H."/>
            <person name="Emery A.M."/>
            <person name="Webster B.L."/>
            <person name="Brindley P.J."/>
            <person name="Rollinson D."/>
            <person name="Chang B.C.H."/>
            <person name="Gasser R.B."/>
            <person name="Young N.D."/>
        </authorList>
    </citation>
    <scope>NUCLEOTIDE SEQUENCE</scope>
</reference>
<dbReference type="PANTHER" id="PTHR47992">
    <property type="entry name" value="PROTEIN PHOSPHATASE"/>
    <property type="match status" value="1"/>
</dbReference>
<keyword evidence="15" id="KW-0449">Lipoprotein</keyword>
<evidence type="ECO:0000256" key="9">
    <source>
        <dbReference type="ARBA" id="ARBA00022723"/>
    </source>
</evidence>
<comment type="caution">
    <text evidence="18">The sequence shown here is derived from an EMBL/GenBank/DDBJ whole genome shotgun (WGS) entry which is preliminary data.</text>
</comment>
<proteinExistence type="inferred from homology"/>
<organism evidence="18 19">
    <name type="scientific">Schistosoma haematobium</name>
    <name type="common">Blood fluke</name>
    <dbReference type="NCBI Taxonomy" id="6185"/>
    <lineage>
        <taxon>Eukaryota</taxon>
        <taxon>Metazoa</taxon>
        <taxon>Spiralia</taxon>
        <taxon>Lophotrochozoa</taxon>
        <taxon>Platyhelminthes</taxon>
        <taxon>Trematoda</taxon>
        <taxon>Digenea</taxon>
        <taxon>Strigeidida</taxon>
        <taxon>Schistosomatoidea</taxon>
        <taxon>Schistosomatidae</taxon>
        <taxon>Schistosoma</taxon>
    </lineage>
</organism>
<keyword evidence="12 16" id="KW-0904">Protein phosphatase</keyword>
<evidence type="ECO:0000313" key="18">
    <source>
        <dbReference type="EMBL" id="KAH9594494.1"/>
    </source>
</evidence>